<reference evidence="4" key="1">
    <citation type="submission" date="2021-01" db="EMBL/GenBank/DDBJ databases">
        <title>Whole genome shotgun sequence of Virgisporangium ochraceum NBRC 16418.</title>
        <authorList>
            <person name="Komaki H."/>
            <person name="Tamura T."/>
        </authorList>
    </citation>
    <scope>NUCLEOTIDE SEQUENCE</scope>
    <source>
        <strain evidence="4">NBRC 16418</strain>
    </source>
</reference>
<dbReference type="Pfam" id="PF00685">
    <property type="entry name" value="Sulfotransfer_1"/>
    <property type="match status" value="1"/>
</dbReference>
<dbReference type="Proteomes" id="UP000635606">
    <property type="component" value="Unassembled WGS sequence"/>
</dbReference>
<evidence type="ECO:0000259" key="3">
    <source>
        <dbReference type="Pfam" id="PF00685"/>
    </source>
</evidence>
<sequence length="296" mass="33846">MKLSRSSVPEPLKAVVHLGSRNYGRLTAEQRMLPSFLICGGQRCGTTSMYRALAAHPAVLKAVLHKGVHYFDVGYDRGLRWYRGHFPTFRQASRIERDLGVPVQTFESSPYYMYHPHAVERIATDLPSVKLVVLVRDPVERAYSQHAHEVARGFETEKDFAAALELESVRLDGVTEQMVAEPGHYSFSHQHHAYRARGEYVRYLRRMAEHVGRESIHVVDSQEFFTNPEPVYDAVLEFLGLPTPDEVGADYPVFERHNARPRSPLTAALRTELTEHYAPYDEQLAEWLGRTPSWQS</sequence>
<evidence type="ECO:0000256" key="1">
    <source>
        <dbReference type="ARBA" id="ARBA00022679"/>
    </source>
</evidence>
<comment type="caution">
    <text evidence="4">The sequence shown here is derived from an EMBL/GenBank/DDBJ whole genome shotgun (WGS) entry which is preliminary data.</text>
</comment>
<keyword evidence="1" id="KW-0808">Transferase</keyword>
<dbReference type="InterPro" id="IPR027417">
    <property type="entry name" value="P-loop_NTPase"/>
</dbReference>
<dbReference type="PANTHER" id="PTHR10605">
    <property type="entry name" value="HEPARAN SULFATE SULFOTRANSFERASE"/>
    <property type="match status" value="1"/>
</dbReference>
<accession>A0A8J3ZNI0</accession>
<dbReference type="Gene3D" id="3.40.50.300">
    <property type="entry name" value="P-loop containing nucleotide triphosphate hydrolases"/>
    <property type="match status" value="1"/>
</dbReference>
<dbReference type="AlphaFoldDB" id="A0A8J3ZNI0"/>
<dbReference type="InterPro" id="IPR037359">
    <property type="entry name" value="NST/OST"/>
</dbReference>
<evidence type="ECO:0000256" key="2">
    <source>
        <dbReference type="ARBA" id="ARBA00023180"/>
    </source>
</evidence>
<keyword evidence="2" id="KW-0325">Glycoprotein</keyword>
<organism evidence="4 5">
    <name type="scientific">Virgisporangium ochraceum</name>
    <dbReference type="NCBI Taxonomy" id="65505"/>
    <lineage>
        <taxon>Bacteria</taxon>
        <taxon>Bacillati</taxon>
        <taxon>Actinomycetota</taxon>
        <taxon>Actinomycetes</taxon>
        <taxon>Micromonosporales</taxon>
        <taxon>Micromonosporaceae</taxon>
        <taxon>Virgisporangium</taxon>
    </lineage>
</organism>
<dbReference type="SUPFAM" id="SSF52540">
    <property type="entry name" value="P-loop containing nucleoside triphosphate hydrolases"/>
    <property type="match status" value="1"/>
</dbReference>
<evidence type="ECO:0000313" key="5">
    <source>
        <dbReference type="Proteomes" id="UP000635606"/>
    </source>
</evidence>
<protein>
    <recommendedName>
        <fullName evidence="3">Sulfotransferase domain-containing protein</fullName>
    </recommendedName>
</protein>
<dbReference type="RefSeq" id="WP_239159837.1">
    <property type="nucleotide sequence ID" value="NZ_BOPH01000001.1"/>
</dbReference>
<dbReference type="InterPro" id="IPR000863">
    <property type="entry name" value="Sulfotransferase_dom"/>
</dbReference>
<keyword evidence="5" id="KW-1185">Reference proteome</keyword>
<dbReference type="PANTHER" id="PTHR10605:SF56">
    <property type="entry name" value="BIFUNCTIONAL HEPARAN SULFATE N-DEACETYLASE_N-SULFOTRANSFERASE"/>
    <property type="match status" value="1"/>
</dbReference>
<dbReference type="GO" id="GO:0008146">
    <property type="term" value="F:sulfotransferase activity"/>
    <property type="evidence" value="ECO:0007669"/>
    <property type="project" value="InterPro"/>
</dbReference>
<name>A0A8J3ZNI0_9ACTN</name>
<dbReference type="EMBL" id="BOPH01000001">
    <property type="protein sequence ID" value="GIJ65265.1"/>
    <property type="molecule type" value="Genomic_DNA"/>
</dbReference>
<feature type="domain" description="Sulfotransferase" evidence="3">
    <location>
        <begin position="35"/>
        <end position="246"/>
    </location>
</feature>
<gene>
    <name evidence="4" type="ORF">Voc01_001820</name>
</gene>
<evidence type="ECO:0000313" key="4">
    <source>
        <dbReference type="EMBL" id="GIJ65265.1"/>
    </source>
</evidence>
<proteinExistence type="predicted"/>